<dbReference type="PANTHER" id="PTHR24124:SF14">
    <property type="entry name" value="CHROMOSOME UNDETERMINED SCAFFOLD_25, WHOLE GENOME SHOTGUN SEQUENCE"/>
    <property type="match status" value="1"/>
</dbReference>
<dbReference type="GO" id="GO:0050953">
    <property type="term" value="P:sensory perception of light stimulus"/>
    <property type="evidence" value="ECO:0007669"/>
    <property type="project" value="InterPro"/>
</dbReference>
<dbReference type="AlphaFoldDB" id="G3PNB2"/>
<dbReference type="CDD" id="cd09586">
    <property type="entry name" value="SAM_USH1G"/>
    <property type="match status" value="1"/>
</dbReference>
<reference evidence="7 8" key="1">
    <citation type="journal article" date="2021" name="G3 (Bethesda)">
        <title>Improved contiguity of the threespine stickleback genome using long-read sequencing.</title>
        <authorList>
            <person name="Nath S."/>
            <person name="Shaw D.E."/>
            <person name="White M.A."/>
        </authorList>
    </citation>
    <scope>NUCLEOTIDE SEQUENCE [LARGE SCALE GENOMIC DNA]</scope>
    <source>
        <strain evidence="7 8">Lake Benthic</strain>
    </source>
</reference>
<name>G3PNB2_GASAC</name>
<dbReference type="SMART" id="SM00454">
    <property type="entry name" value="SAM"/>
    <property type="match status" value="1"/>
</dbReference>
<dbReference type="PANTHER" id="PTHR24124">
    <property type="entry name" value="ANKYRIN REPEAT FAMILY A"/>
    <property type="match status" value="1"/>
</dbReference>
<dbReference type="GO" id="GO:0005634">
    <property type="term" value="C:nucleus"/>
    <property type="evidence" value="ECO:0007669"/>
    <property type="project" value="TreeGrafter"/>
</dbReference>
<sequence length="480" mass="53318">MDDRYHRAARDGYLDALREATRKELNAPDEDGMTPTLWAAYHGNLETLRLIVGRGGDPDRCDIWGNTPLHLAAANGHHNCLSFLVAFGANVWCLDNDYHTPLDMSATKGHMDCVRYLDSIAAKQNTLNPKLVGKLKDRAFRAAERRIKDCAKLQRKHREHMERKFVKESAALDNLDAISFSSYTSGSTLSRKFNTVTSNMPYSQATLHSTAKGKAKIQKKLEKKKQVDGTFKIYEDGRKSVRSLSGLQLGNDVLFLKRGTYASPKERPRLDIRDMFHRDANADDDAEDTISRAMSDPGLHEAAYSEISADSGRDSLFTRPGLGTMVFRRNYLSGGVFGAGGAGEGSVVGSEPVGRAPNVRLGGHPSRSLASFDEDSIGSALSLQERNLQELPWEETDVGLDEDFEPDSSPLESFLASQSLSEFLTVFRREKIDLEALLLCSDHDLDSIHIPLGPRKKLLEACKRRLDTMDDPDAIEDTEL</sequence>
<dbReference type="SUPFAM" id="SSF48403">
    <property type="entry name" value="Ankyrin repeat"/>
    <property type="match status" value="1"/>
</dbReference>
<evidence type="ECO:0000256" key="3">
    <source>
        <dbReference type="ARBA" id="ARBA00023043"/>
    </source>
</evidence>
<dbReference type="Gene3D" id="1.25.40.20">
    <property type="entry name" value="Ankyrin repeat-containing domain"/>
    <property type="match status" value="1"/>
</dbReference>
<dbReference type="InterPro" id="IPR036770">
    <property type="entry name" value="Ankyrin_rpt-contain_sf"/>
</dbReference>
<dbReference type="Gene3D" id="1.10.150.50">
    <property type="entry name" value="Transcription Factor, Ets-1"/>
    <property type="match status" value="1"/>
</dbReference>
<evidence type="ECO:0000256" key="5">
    <source>
        <dbReference type="PROSITE-ProRule" id="PRU00023"/>
    </source>
</evidence>
<evidence type="ECO:0000313" key="8">
    <source>
        <dbReference type="Proteomes" id="UP000007635"/>
    </source>
</evidence>
<dbReference type="SMART" id="SM00248">
    <property type="entry name" value="ANK"/>
    <property type="match status" value="3"/>
</dbReference>
<feature type="repeat" description="ANK" evidence="5">
    <location>
        <begin position="64"/>
        <end position="96"/>
    </location>
</feature>
<feature type="repeat" description="ANK" evidence="5">
    <location>
        <begin position="31"/>
        <end position="63"/>
    </location>
</feature>
<dbReference type="InterPro" id="IPR002110">
    <property type="entry name" value="Ankyrin_rpt"/>
</dbReference>
<evidence type="ECO:0000256" key="1">
    <source>
        <dbReference type="ARBA" id="ARBA00004316"/>
    </source>
</evidence>
<dbReference type="Bgee" id="ENSGACG00000014474">
    <property type="expression patterns" value="Expressed in testis"/>
</dbReference>
<comment type="subcellular location">
    <subcellularLocation>
        <location evidence="1">Cell projection</location>
    </subcellularLocation>
</comment>
<dbReference type="PROSITE" id="PS50088">
    <property type="entry name" value="ANK_REPEAT"/>
    <property type="match status" value="2"/>
</dbReference>
<dbReference type="eggNOG" id="KOG0504">
    <property type="taxonomic scope" value="Eukaryota"/>
</dbReference>
<protein>
    <submittedName>
        <fullName evidence="7">USH1 protein network component sans</fullName>
    </submittedName>
</protein>
<evidence type="ECO:0000256" key="4">
    <source>
        <dbReference type="ARBA" id="ARBA00023273"/>
    </source>
</evidence>
<keyword evidence="8" id="KW-1185">Reference proteome</keyword>
<keyword evidence="4" id="KW-0966">Cell projection</keyword>
<keyword evidence="2" id="KW-0677">Repeat</keyword>
<keyword evidence="3 5" id="KW-0040">ANK repeat</keyword>
<dbReference type="InterPro" id="IPR037602">
    <property type="entry name" value="USH1G_SAM"/>
</dbReference>
<feature type="domain" description="SAM" evidence="6">
    <location>
        <begin position="404"/>
        <end position="468"/>
    </location>
</feature>
<dbReference type="Proteomes" id="UP000007635">
    <property type="component" value="Chromosome V"/>
</dbReference>
<dbReference type="InterPro" id="IPR013761">
    <property type="entry name" value="SAM/pointed_sf"/>
</dbReference>
<dbReference type="OMA" id="RMERKFM"/>
<dbReference type="PROSITE" id="PS50297">
    <property type="entry name" value="ANK_REP_REGION"/>
    <property type="match status" value="2"/>
</dbReference>
<dbReference type="Pfam" id="PF00536">
    <property type="entry name" value="SAM_1"/>
    <property type="match status" value="1"/>
</dbReference>
<evidence type="ECO:0000256" key="2">
    <source>
        <dbReference type="ARBA" id="ARBA00022737"/>
    </source>
</evidence>
<proteinExistence type="predicted"/>
<reference evidence="7" key="3">
    <citation type="submission" date="2025-09" db="UniProtKB">
        <authorList>
            <consortium name="Ensembl"/>
        </authorList>
    </citation>
    <scope>IDENTIFICATION</scope>
</reference>
<dbReference type="GeneTree" id="ENSGT00390000017548"/>
<dbReference type="FunFam" id="1.10.150.50:FF:000034">
    <property type="entry name" value="ankyrin repeat and SAM domain-containing protein 4B"/>
    <property type="match status" value="1"/>
</dbReference>
<dbReference type="GO" id="GO:0120025">
    <property type="term" value="C:plasma membrane bounded cell projection"/>
    <property type="evidence" value="ECO:0007669"/>
    <property type="project" value="UniProtKB-ARBA"/>
</dbReference>
<dbReference type="GO" id="GO:0010468">
    <property type="term" value="P:regulation of gene expression"/>
    <property type="evidence" value="ECO:0007669"/>
    <property type="project" value="TreeGrafter"/>
</dbReference>
<dbReference type="FunFam" id="1.25.40.20:FF:000074">
    <property type="entry name" value="Usher syndrome type-1G protein isoform X1"/>
    <property type="match status" value="1"/>
</dbReference>
<dbReference type="SUPFAM" id="SSF47769">
    <property type="entry name" value="SAM/Pointed domain"/>
    <property type="match status" value="1"/>
</dbReference>
<dbReference type="Ensembl" id="ENSGACT00000019133.2">
    <property type="protein sequence ID" value="ENSGACP00000019095.1"/>
    <property type="gene ID" value="ENSGACG00000014474.2"/>
</dbReference>
<reference evidence="7" key="2">
    <citation type="submission" date="2025-08" db="UniProtKB">
        <authorList>
            <consortium name="Ensembl"/>
        </authorList>
    </citation>
    <scope>IDENTIFICATION</scope>
</reference>
<accession>G3PNB2</accession>
<dbReference type="STRING" id="69293.ENSGACP00000019095"/>
<dbReference type="GO" id="GO:0050957">
    <property type="term" value="P:equilibrioception"/>
    <property type="evidence" value="ECO:0007669"/>
    <property type="project" value="InterPro"/>
</dbReference>
<dbReference type="Pfam" id="PF12796">
    <property type="entry name" value="Ank_2"/>
    <property type="match status" value="1"/>
</dbReference>
<evidence type="ECO:0000313" key="7">
    <source>
        <dbReference type="Ensembl" id="ENSGACP00000019095.1"/>
    </source>
</evidence>
<evidence type="ECO:0000259" key="6">
    <source>
        <dbReference type="SMART" id="SM00454"/>
    </source>
</evidence>
<dbReference type="GO" id="GO:0007605">
    <property type="term" value="P:sensory perception of sound"/>
    <property type="evidence" value="ECO:0007669"/>
    <property type="project" value="InterPro"/>
</dbReference>
<organism evidence="7 8">
    <name type="scientific">Gasterosteus aculeatus aculeatus</name>
    <name type="common">three-spined stickleback</name>
    <dbReference type="NCBI Taxonomy" id="481459"/>
    <lineage>
        <taxon>Eukaryota</taxon>
        <taxon>Metazoa</taxon>
        <taxon>Chordata</taxon>
        <taxon>Craniata</taxon>
        <taxon>Vertebrata</taxon>
        <taxon>Euteleostomi</taxon>
        <taxon>Actinopterygii</taxon>
        <taxon>Neopterygii</taxon>
        <taxon>Teleostei</taxon>
        <taxon>Neoteleostei</taxon>
        <taxon>Acanthomorphata</taxon>
        <taxon>Eupercaria</taxon>
        <taxon>Perciformes</taxon>
        <taxon>Cottioidei</taxon>
        <taxon>Gasterosteales</taxon>
        <taxon>Gasterosteidae</taxon>
        <taxon>Gasterosteus</taxon>
    </lineage>
</organism>
<dbReference type="InterPro" id="IPR001660">
    <property type="entry name" value="SAM"/>
</dbReference>
<dbReference type="InParanoid" id="G3PNB2"/>